<sequence>MDWFLPESGTITRPRISDGDAATCSKPACGSTPQARQIDVSRSTIGPLFQPTTCRQKATICALSGMAPTLRLQAFLLLMGAWPFAA</sequence>
<dbReference type="KEGG" id="bxe:Bxe_B0375"/>
<dbReference type="Proteomes" id="UP000001817">
    <property type="component" value="Chromosome 2"/>
</dbReference>
<proteinExistence type="predicted"/>
<protein>
    <submittedName>
        <fullName evidence="1">Uncharacterized protein</fullName>
    </submittedName>
</protein>
<dbReference type="EMBL" id="CP000271">
    <property type="protein sequence ID" value="ABE35571.1"/>
    <property type="molecule type" value="Genomic_DNA"/>
</dbReference>
<evidence type="ECO:0000313" key="1">
    <source>
        <dbReference type="EMBL" id="ABE35571.1"/>
    </source>
</evidence>
<gene>
    <name evidence="1" type="ORF">Bxe_B0375</name>
</gene>
<dbReference type="AlphaFoldDB" id="Q13K18"/>
<evidence type="ECO:0000313" key="2">
    <source>
        <dbReference type="Proteomes" id="UP000001817"/>
    </source>
</evidence>
<accession>Q13K18</accession>
<organism evidence="1 2">
    <name type="scientific">Paraburkholderia xenovorans (strain LB400)</name>
    <dbReference type="NCBI Taxonomy" id="266265"/>
    <lineage>
        <taxon>Bacteria</taxon>
        <taxon>Pseudomonadati</taxon>
        <taxon>Pseudomonadota</taxon>
        <taxon>Betaproteobacteria</taxon>
        <taxon>Burkholderiales</taxon>
        <taxon>Burkholderiaceae</taxon>
        <taxon>Paraburkholderia</taxon>
    </lineage>
</organism>
<keyword evidence="2" id="KW-1185">Reference proteome</keyword>
<reference evidence="1 2" key="1">
    <citation type="journal article" date="2006" name="Proc. Natl. Acad. Sci. U.S.A.">
        <title>Burkholderia xenovorans LB400 harbors a multi-replicon, 9.73-Mbp genome shaped for versatility.</title>
        <authorList>
            <person name="Chain P.S."/>
            <person name="Denef V.J."/>
            <person name="Konstantinidis K.T."/>
            <person name="Vergez L.M."/>
            <person name="Agullo L."/>
            <person name="Reyes V.L."/>
            <person name="Hauser L."/>
            <person name="Cordova M."/>
            <person name="Gomez L."/>
            <person name="Gonzalez M."/>
            <person name="Land M."/>
            <person name="Lao V."/>
            <person name="Larimer F."/>
            <person name="LiPuma J.J."/>
            <person name="Mahenthiralingam E."/>
            <person name="Malfatti S.A."/>
            <person name="Marx C.J."/>
            <person name="Parnell J.J."/>
            <person name="Ramette A."/>
            <person name="Richardson P."/>
            <person name="Seeger M."/>
            <person name="Smith D."/>
            <person name="Spilker T."/>
            <person name="Sul W.J."/>
            <person name="Tsoi T.V."/>
            <person name="Ulrich L.E."/>
            <person name="Zhulin I.B."/>
            <person name="Tiedje J.M."/>
        </authorList>
    </citation>
    <scope>NUCLEOTIDE SEQUENCE [LARGE SCALE GENOMIC DNA]</scope>
    <source>
        <strain evidence="1 2">LB400</strain>
    </source>
</reference>
<name>Q13K18_PARXL</name>